<organism evidence="2 3">
    <name type="scientific">Senna tora</name>
    <dbReference type="NCBI Taxonomy" id="362788"/>
    <lineage>
        <taxon>Eukaryota</taxon>
        <taxon>Viridiplantae</taxon>
        <taxon>Streptophyta</taxon>
        <taxon>Embryophyta</taxon>
        <taxon>Tracheophyta</taxon>
        <taxon>Spermatophyta</taxon>
        <taxon>Magnoliopsida</taxon>
        <taxon>eudicotyledons</taxon>
        <taxon>Gunneridae</taxon>
        <taxon>Pentapetalae</taxon>
        <taxon>rosids</taxon>
        <taxon>fabids</taxon>
        <taxon>Fabales</taxon>
        <taxon>Fabaceae</taxon>
        <taxon>Caesalpinioideae</taxon>
        <taxon>Cassia clade</taxon>
        <taxon>Senna</taxon>
    </lineage>
</organism>
<sequence length="23" mass="2757">MRKKNLSEEAKWEGQEKHTAIDK</sequence>
<name>A0A834W5I4_9FABA</name>
<comment type="caution">
    <text evidence="2">The sequence shown here is derived from an EMBL/GenBank/DDBJ whole genome shotgun (WGS) entry which is preliminary data.</text>
</comment>
<protein>
    <submittedName>
        <fullName evidence="2">Uncharacterized protein</fullName>
    </submittedName>
</protein>
<evidence type="ECO:0000256" key="1">
    <source>
        <dbReference type="SAM" id="MobiDB-lite"/>
    </source>
</evidence>
<proteinExistence type="predicted"/>
<gene>
    <name evidence="2" type="ORF">G2W53_038762</name>
</gene>
<dbReference type="AlphaFoldDB" id="A0A834W5I4"/>
<dbReference type="Proteomes" id="UP000634136">
    <property type="component" value="Unassembled WGS sequence"/>
</dbReference>
<keyword evidence="3" id="KW-1185">Reference proteome</keyword>
<reference evidence="2" key="1">
    <citation type="submission" date="2020-09" db="EMBL/GenBank/DDBJ databases">
        <title>Genome-Enabled Discovery of Anthraquinone Biosynthesis in Senna tora.</title>
        <authorList>
            <person name="Kang S.-H."/>
            <person name="Pandey R.P."/>
            <person name="Lee C.-M."/>
            <person name="Sim J.-S."/>
            <person name="Jeong J.-T."/>
            <person name="Choi B.-S."/>
            <person name="Jung M."/>
            <person name="Ginzburg D."/>
            <person name="Zhao K."/>
            <person name="Won S.Y."/>
            <person name="Oh T.-J."/>
            <person name="Yu Y."/>
            <person name="Kim N.-H."/>
            <person name="Lee O.R."/>
            <person name="Lee T.-H."/>
            <person name="Bashyal P."/>
            <person name="Kim T.-S."/>
            <person name="Lee W.-H."/>
            <person name="Kawkins C."/>
            <person name="Kim C.-K."/>
            <person name="Kim J.S."/>
            <person name="Ahn B.O."/>
            <person name="Rhee S.Y."/>
            <person name="Sohng J.K."/>
        </authorList>
    </citation>
    <scope>NUCLEOTIDE SEQUENCE</scope>
    <source>
        <tissue evidence="2">Leaf</tissue>
    </source>
</reference>
<dbReference type="EMBL" id="JAAIUW010000012">
    <property type="protein sequence ID" value="KAF7806601.1"/>
    <property type="molecule type" value="Genomic_DNA"/>
</dbReference>
<accession>A0A834W5I4</accession>
<feature type="region of interest" description="Disordered" evidence="1">
    <location>
        <begin position="1"/>
        <end position="23"/>
    </location>
</feature>
<evidence type="ECO:0000313" key="3">
    <source>
        <dbReference type="Proteomes" id="UP000634136"/>
    </source>
</evidence>
<evidence type="ECO:0000313" key="2">
    <source>
        <dbReference type="EMBL" id="KAF7806601.1"/>
    </source>
</evidence>